<name>A0A840XPA5_9PROT</name>
<keyword evidence="1" id="KW-0472">Membrane</keyword>
<keyword evidence="1" id="KW-1133">Transmembrane helix</keyword>
<dbReference type="EMBL" id="JACIJE010000007">
    <property type="protein sequence ID" value="MBB5690428.1"/>
    <property type="molecule type" value="Genomic_DNA"/>
</dbReference>
<evidence type="ECO:0000256" key="1">
    <source>
        <dbReference type="SAM" id="Phobius"/>
    </source>
</evidence>
<dbReference type="AlphaFoldDB" id="A0A840XPA5"/>
<feature type="transmembrane region" description="Helical" evidence="1">
    <location>
        <begin position="70"/>
        <end position="91"/>
    </location>
</feature>
<keyword evidence="1" id="KW-0812">Transmembrane</keyword>
<proteinExistence type="predicted"/>
<keyword evidence="3" id="KW-1185">Reference proteome</keyword>
<dbReference type="Proteomes" id="UP000562254">
    <property type="component" value="Unassembled WGS sequence"/>
</dbReference>
<organism evidence="2 3">
    <name type="scientific">Neoroseomonas alkaliterrae</name>
    <dbReference type="NCBI Taxonomy" id="1452450"/>
    <lineage>
        <taxon>Bacteria</taxon>
        <taxon>Pseudomonadati</taxon>
        <taxon>Pseudomonadota</taxon>
        <taxon>Alphaproteobacteria</taxon>
        <taxon>Acetobacterales</taxon>
        <taxon>Acetobacteraceae</taxon>
        <taxon>Neoroseomonas</taxon>
    </lineage>
</organism>
<accession>A0A840XPA5</accession>
<reference evidence="2 3" key="1">
    <citation type="submission" date="2020-08" db="EMBL/GenBank/DDBJ databases">
        <title>Genomic Encyclopedia of Type Strains, Phase IV (KMG-IV): sequencing the most valuable type-strain genomes for metagenomic binning, comparative biology and taxonomic classification.</title>
        <authorList>
            <person name="Goeker M."/>
        </authorList>
    </citation>
    <scope>NUCLEOTIDE SEQUENCE [LARGE SCALE GENOMIC DNA]</scope>
    <source>
        <strain evidence="2 3">DSM 25895</strain>
    </source>
</reference>
<gene>
    <name evidence="2" type="ORF">FHS88_002563</name>
</gene>
<sequence>MSDLTMWNEGAEVVAETEDAVAADRWTALLGIAALLVGFTAALAGAWLGFGMAEMPVALPGGLPALAPEALAQFMGLTGGVTMLLGAVSLYRAPGG</sequence>
<feature type="transmembrane region" description="Helical" evidence="1">
    <location>
        <begin position="28"/>
        <end position="50"/>
    </location>
</feature>
<dbReference type="RefSeq" id="WP_184485225.1">
    <property type="nucleotide sequence ID" value="NZ_JAAEDJ010000111.1"/>
</dbReference>
<evidence type="ECO:0000313" key="2">
    <source>
        <dbReference type="EMBL" id="MBB5690428.1"/>
    </source>
</evidence>
<comment type="caution">
    <text evidence="2">The sequence shown here is derived from an EMBL/GenBank/DDBJ whole genome shotgun (WGS) entry which is preliminary data.</text>
</comment>
<protein>
    <submittedName>
        <fullName evidence="2">Uncharacterized protein</fullName>
    </submittedName>
</protein>
<evidence type="ECO:0000313" key="3">
    <source>
        <dbReference type="Proteomes" id="UP000562254"/>
    </source>
</evidence>